<dbReference type="EMBL" id="CASHTH010001079">
    <property type="protein sequence ID" value="CAI8011073.1"/>
    <property type="molecule type" value="Genomic_DNA"/>
</dbReference>
<reference evidence="6" key="1">
    <citation type="submission" date="2023-03" db="EMBL/GenBank/DDBJ databases">
        <authorList>
            <person name="Steffen K."/>
            <person name="Cardenas P."/>
        </authorList>
    </citation>
    <scope>NUCLEOTIDE SEQUENCE</scope>
</reference>
<feature type="domain" description="PurE" evidence="5">
    <location>
        <begin position="1"/>
        <end position="145"/>
    </location>
</feature>
<evidence type="ECO:0000256" key="1">
    <source>
        <dbReference type="ARBA" id="ARBA00004747"/>
    </source>
</evidence>
<dbReference type="PANTHER" id="PTHR23046:SF2">
    <property type="entry name" value="PHOSPHORIBOSYLAMINOIMIDAZOLE CARBOXYLASE"/>
    <property type="match status" value="1"/>
</dbReference>
<evidence type="ECO:0000313" key="6">
    <source>
        <dbReference type="EMBL" id="CAI8011073.1"/>
    </source>
</evidence>
<keyword evidence="3" id="KW-0658">Purine biosynthesis</keyword>
<dbReference type="AlphaFoldDB" id="A0AA35RI04"/>
<dbReference type="Pfam" id="PF00731">
    <property type="entry name" value="AIRC"/>
    <property type="match status" value="1"/>
</dbReference>
<dbReference type="PIRSF" id="PIRSF001338">
    <property type="entry name" value="AIR_carboxylase"/>
    <property type="match status" value="1"/>
</dbReference>
<keyword evidence="4" id="KW-0413">Isomerase</keyword>
<protein>
    <recommendedName>
        <fullName evidence="2">phosphoribosylaminoimidazole carboxylase</fullName>
        <ecNumber evidence="2">4.1.1.21</ecNumber>
    </recommendedName>
</protein>
<accession>A0AA35RI04</accession>
<dbReference type="Proteomes" id="UP001174909">
    <property type="component" value="Unassembled WGS sequence"/>
</dbReference>
<name>A0AA35RI04_GEOBA</name>
<dbReference type="NCBIfam" id="TIGR01162">
    <property type="entry name" value="purE"/>
    <property type="match status" value="1"/>
</dbReference>
<dbReference type="SMART" id="SM01001">
    <property type="entry name" value="AIRC"/>
    <property type="match status" value="1"/>
</dbReference>
<evidence type="ECO:0000313" key="7">
    <source>
        <dbReference type="Proteomes" id="UP001174909"/>
    </source>
</evidence>
<dbReference type="PANTHER" id="PTHR23046">
    <property type="entry name" value="PHOSPHORIBOSYLAMINOIMIDAZOLE CARBOXYLASE CATALYTIC SUBUNIT"/>
    <property type="match status" value="1"/>
</dbReference>
<comment type="pathway">
    <text evidence="1">Purine metabolism; IMP biosynthesis via de novo pathway; 5-amino-1-(5-phospho-D-ribosyl)imidazole-4-carboxylate from 5-amino-1-(5-phospho-D-ribosyl)imidazole (carboxylase route): step 1/1.</text>
</comment>
<evidence type="ECO:0000256" key="4">
    <source>
        <dbReference type="ARBA" id="ARBA00023235"/>
    </source>
</evidence>
<sequence length="145" mass="15338">MGSASDEPVVSEAVKTLEQLGIDYEVRVMSAHRTPERVAEYAQQARDRGIQVLIAAAGGSAALGGALAAWSTLPVIGIPLASSELKGIDALLSTAQMPPGIPVAAMAVGAWGARNAAFFAAQILGLQHPEIRQAYDDYRRELRER</sequence>
<dbReference type="HAMAP" id="MF_01929">
    <property type="entry name" value="PurE_classI"/>
    <property type="match status" value="1"/>
</dbReference>
<comment type="caution">
    <text evidence="6">The sequence shown here is derived from an EMBL/GenBank/DDBJ whole genome shotgun (WGS) entry which is preliminary data.</text>
</comment>
<dbReference type="GO" id="GO:0016853">
    <property type="term" value="F:isomerase activity"/>
    <property type="evidence" value="ECO:0007669"/>
    <property type="project" value="UniProtKB-KW"/>
</dbReference>
<gene>
    <name evidence="6" type="ORF">GBAR_LOCUS7204</name>
</gene>
<dbReference type="SUPFAM" id="SSF52255">
    <property type="entry name" value="N5-CAIR mutase (phosphoribosylaminoimidazole carboxylase, PurE)"/>
    <property type="match status" value="1"/>
</dbReference>
<evidence type="ECO:0000256" key="2">
    <source>
        <dbReference type="ARBA" id="ARBA00012329"/>
    </source>
</evidence>
<dbReference type="EC" id="4.1.1.21" evidence="2"/>
<keyword evidence="7" id="KW-1185">Reference proteome</keyword>
<evidence type="ECO:0000259" key="5">
    <source>
        <dbReference type="SMART" id="SM01001"/>
    </source>
</evidence>
<proteinExistence type="inferred from homology"/>
<dbReference type="InterPro" id="IPR000031">
    <property type="entry name" value="PurE_dom"/>
</dbReference>
<dbReference type="InterPro" id="IPR033747">
    <property type="entry name" value="PurE_ClassI"/>
</dbReference>
<evidence type="ECO:0000256" key="3">
    <source>
        <dbReference type="ARBA" id="ARBA00022755"/>
    </source>
</evidence>
<dbReference type="InterPro" id="IPR024694">
    <property type="entry name" value="PurE_prokaryotes"/>
</dbReference>
<organism evidence="6 7">
    <name type="scientific">Geodia barretti</name>
    <name type="common">Barrett's horny sponge</name>
    <dbReference type="NCBI Taxonomy" id="519541"/>
    <lineage>
        <taxon>Eukaryota</taxon>
        <taxon>Metazoa</taxon>
        <taxon>Porifera</taxon>
        <taxon>Demospongiae</taxon>
        <taxon>Heteroscleromorpha</taxon>
        <taxon>Tetractinellida</taxon>
        <taxon>Astrophorina</taxon>
        <taxon>Geodiidae</taxon>
        <taxon>Geodia</taxon>
    </lineage>
</organism>
<dbReference type="GO" id="GO:0006189">
    <property type="term" value="P:'de novo' IMP biosynthetic process"/>
    <property type="evidence" value="ECO:0007669"/>
    <property type="project" value="InterPro"/>
</dbReference>
<dbReference type="Gene3D" id="3.40.50.1970">
    <property type="match status" value="1"/>
</dbReference>
<dbReference type="GO" id="GO:0004638">
    <property type="term" value="F:phosphoribosylaminoimidazole carboxylase activity"/>
    <property type="evidence" value="ECO:0007669"/>
    <property type="project" value="UniProtKB-EC"/>
</dbReference>